<dbReference type="SMART" id="SM00367">
    <property type="entry name" value="LRR_CC"/>
    <property type="match status" value="3"/>
</dbReference>
<protein>
    <submittedName>
        <fullName evidence="2">F-box protein MAX2</fullName>
    </submittedName>
</protein>
<comment type="caution">
    <text evidence="2">The sequence shown here is derived from an EMBL/GenBank/DDBJ whole genome shotgun (WGS) entry which is preliminary data.</text>
</comment>
<gene>
    <name evidence="2" type="ORF">Fot_40703</name>
</gene>
<dbReference type="EMBL" id="JBFOLJ010000011">
    <property type="protein sequence ID" value="KAL2496946.1"/>
    <property type="molecule type" value="Genomic_DNA"/>
</dbReference>
<name>A0ABD1S8F1_9LAMI</name>
<dbReference type="PANTHER" id="PTHR13318">
    <property type="entry name" value="PARTNER OF PAIRED, ISOFORM B-RELATED"/>
    <property type="match status" value="1"/>
</dbReference>
<reference evidence="3" key="1">
    <citation type="submission" date="2024-07" db="EMBL/GenBank/DDBJ databases">
        <title>Two chromosome-level genome assemblies of Korean endemic species Abeliophyllum distichum and Forsythia ovata (Oleaceae).</title>
        <authorList>
            <person name="Jang H."/>
        </authorList>
    </citation>
    <scope>NUCLEOTIDE SEQUENCE [LARGE SCALE GENOMIC DNA]</scope>
</reference>
<dbReference type="FunFam" id="1.20.1280.50:FF:000023">
    <property type="entry name" value="F-box/LRR-repeat protein 4"/>
    <property type="match status" value="1"/>
</dbReference>
<dbReference type="CDD" id="cd22159">
    <property type="entry name" value="F-box_AtTIR1-like"/>
    <property type="match status" value="1"/>
</dbReference>
<dbReference type="AlphaFoldDB" id="A0ABD1S8F1"/>
<feature type="domain" description="COI1 F-box" evidence="1">
    <location>
        <begin position="13"/>
        <end position="50"/>
    </location>
</feature>
<evidence type="ECO:0000313" key="3">
    <source>
        <dbReference type="Proteomes" id="UP001604277"/>
    </source>
</evidence>
<dbReference type="Pfam" id="PF18511">
    <property type="entry name" value="F-box_5"/>
    <property type="match status" value="1"/>
</dbReference>
<evidence type="ECO:0000313" key="2">
    <source>
        <dbReference type="EMBL" id="KAL2496946.1"/>
    </source>
</evidence>
<dbReference type="Gene3D" id="3.80.10.10">
    <property type="entry name" value="Ribonuclease Inhibitor"/>
    <property type="match status" value="1"/>
</dbReference>
<dbReference type="Proteomes" id="UP001604277">
    <property type="component" value="Unassembled WGS sequence"/>
</dbReference>
<accession>A0ABD1S8F1</accession>
<evidence type="ECO:0000259" key="1">
    <source>
        <dbReference type="Pfam" id="PF18511"/>
    </source>
</evidence>
<dbReference type="InterPro" id="IPR006553">
    <property type="entry name" value="Leu-rich_rpt_Cys-con_subtyp"/>
</dbReference>
<sequence>MPTDTTPTINDLLPDAILSNIIAAVSDVRSRNSAALVCNKWLLLERATRTTLTLRGNIRDLFMVPTCFRSITHLDLSLLSPWGHSLTSSSSSSSSITDQAIIAHCLRNAFPAVTSLTLYARNSSTLQLLAPQWPNLKQVKLVRWHQRPQLASTGEELEILFQECRSLSSLDLSAFYCWTDDILVALESKPLVSSSLTCLNLLNPSFSEGFKSDEIKEITKACPNLKEFRAACVFDPRLLGYVGDEALVSIAMNCPKLAILHLADTLALSNLRGDPEREGFTQEDARVSVPTLIEVFSGLPLLEELVLDVCNNVRNSGLALEVLNSKCPKLRHVKLGQFHGISMPVELGLDGVALCERLESLSIRNVGDLNDMGLIAIARGCCRLTKFEIQGCKKITMRGMRTFVQILQTTLVEVKISCCKNLGAASSLKALEPIQNRIQRLHIDCVWDCAEDLQDLDAIEGNFDLSKLDRGEILNQSVGHTKYFGTNDCDYGGNSKRCKYSADLNCSYTGVGVNDNGFDNRCKYSYELNSSYAGVDDNDNRCMYSYDLNSSYARVDVNDNGYDNGNGSGEKTWNRLQSLSLWIGVGQLLTPLTSAGLENCPNLEEIRIKVEGDCREMSKPSEREFGLSILGNYLSLSKMHLDCGDIIGYAHTAPSGQMDLSLWERFYLFGVGDLSLAELDYWLPQDRDVNQRSLSLPAAGLLQECFTLRKLFIHGTAHEHFMMFLLRIPGLRDVQLREDYYPAPENDMSTEMRADSCSRFEAAVNRRQIPD</sequence>
<keyword evidence="3" id="KW-1185">Reference proteome</keyword>
<dbReference type="InterPro" id="IPR041567">
    <property type="entry name" value="COI1_F-box"/>
</dbReference>
<organism evidence="2 3">
    <name type="scientific">Forsythia ovata</name>
    <dbReference type="NCBI Taxonomy" id="205694"/>
    <lineage>
        <taxon>Eukaryota</taxon>
        <taxon>Viridiplantae</taxon>
        <taxon>Streptophyta</taxon>
        <taxon>Embryophyta</taxon>
        <taxon>Tracheophyta</taxon>
        <taxon>Spermatophyta</taxon>
        <taxon>Magnoliopsida</taxon>
        <taxon>eudicotyledons</taxon>
        <taxon>Gunneridae</taxon>
        <taxon>Pentapetalae</taxon>
        <taxon>asterids</taxon>
        <taxon>lamiids</taxon>
        <taxon>Lamiales</taxon>
        <taxon>Oleaceae</taxon>
        <taxon>Forsythieae</taxon>
        <taxon>Forsythia</taxon>
    </lineage>
</organism>
<dbReference type="Gene3D" id="1.20.1280.50">
    <property type="match status" value="1"/>
</dbReference>
<dbReference type="PANTHER" id="PTHR13318:SF148">
    <property type="entry name" value="F-BOX PROTEIN MAX2"/>
    <property type="match status" value="1"/>
</dbReference>
<proteinExistence type="predicted"/>
<dbReference type="SUPFAM" id="SSF52047">
    <property type="entry name" value="RNI-like"/>
    <property type="match status" value="1"/>
</dbReference>
<dbReference type="InterPro" id="IPR032675">
    <property type="entry name" value="LRR_dom_sf"/>
</dbReference>